<evidence type="ECO:0000313" key="4">
    <source>
        <dbReference type="Proteomes" id="UP001339167"/>
    </source>
</evidence>
<feature type="transmembrane region" description="Helical" evidence="1">
    <location>
        <begin position="148"/>
        <end position="166"/>
    </location>
</feature>
<comment type="caution">
    <text evidence="3">The sequence shown here is derived from an EMBL/GenBank/DDBJ whole genome shotgun (WGS) entry which is preliminary data.</text>
</comment>
<proteinExistence type="predicted"/>
<keyword evidence="1" id="KW-1133">Transmembrane helix</keyword>
<dbReference type="Proteomes" id="UP001339167">
    <property type="component" value="Unassembled WGS sequence"/>
</dbReference>
<accession>A0ABU7JBB8</accession>
<dbReference type="Pfam" id="PF12158">
    <property type="entry name" value="DUF3592"/>
    <property type="match status" value="1"/>
</dbReference>
<reference evidence="3 4" key="1">
    <citation type="submission" date="2023-06" db="EMBL/GenBank/DDBJ databases">
        <title>Alkalimonas sp., MEB004 an alkaliphilic bacterium isolated from Lonar Lake, India.</title>
        <authorList>
            <person name="Joshi A."/>
            <person name="Thite S."/>
        </authorList>
    </citation>
    <scope>NUCLEOTIDE SEQUENCE [LARGE SCALE GENOMIC DNA]</scope>
    <source>
        <strain evidence="3 4">MEB004</strain>
    </source>
</reference>
<evidence type="ECO:0000256" key="1">
    <source>
        <dbReference type="SAM" id="Phobius"/>
    </source>
</evidence>
<dbReference type="EMBL" id="JAUGZK010000001">
    <property type="protein sequence ID" value="MEE2022996.1"/>
    <property type="molecule type" value="Genomic_DNA"/>
</dbReference>
<protein>
    <submittedName>
        <fullName evidence="3">DUF3592 domain-containing protein</fullName>
    </submittedName>
</protein>
<gene>
    <name evidence="3" type="ORF">QWF21_01970</name>
</gene>
<keyword evidence="1" id="KW-0472">Membrane</keyword>
<dbReference type="RefSeq" id="WP_330086351.1">
    <property type="nucleotide sequence ID" value="NZ_JAUGZK010000001.1"/>
</dbReference>
<keyword evidence="4" id="KW-1185">Reference proteome</keyword>
<keyword evidence="1" id="KW-0812">Transmembrane</keyword>
<sequence length="167" mass="19087">MRTFIYLLLAIFFWSLAAMVVHKRLVFIEQSEAVEAVITDVRLSNTQRSRNRSRSTETIVQFRTPTNQLIEHAPYRHRSSSQKDKGKTLTVLYAPDHPEQVVIKEFMTLWFLALFCGLIAMGFTLLCLRQLLPASPLTAQWLKNLRTAALVPAGLCFALAIKILLLR</sequence>
<evidence type="ECO:0000313" key="3">
    <source>
        <dbReference type="EMBL" id="MEE2022996.1"/>
    </source>
</evidence>
<name>A0ABU7JBB8_9GAMM</name>
<evidence type="ECO:0000259" key="2">
    <source>
        <dbReference type="Pfam" id="PF12158"/>
    </source>
</evidence>
<dbReference type="InterPro" id="IPR021994">
    <property type="entry name" value="DUF3592"/>
</dbReference>
<feature type="transmembrane region" description="Helical" evidence="1">
    <location>
        <begin position="107"/>
        <end position="128"/>
    </location>
</feature>
<organism evidence="3 4">
    <name type="scientific">Alkalimonas mucilaginosa</name>
    <dbReference type="NCBI Taxonomy" id="3057676"/>
    <lineage>
        <taxon>Bacteria</taxon>
        <taxon>Pseudomonadati</taxon>
        <taxon>Pseudomonadota</taxon>
        <taxon>Gammaproteobacteria</taxon>
        <taxon>Alkalimonas</taxon>
    </lineage>
</organism>
<feature type="domain" description="DUF3592" evidence="2">
    <location>
        <begin position="34"/>
        <end position="106"/>
    </location>
</feature>